<dbReference type="Gene3D" id="3.90.180.10">
    <property type="entry name" value="Medium-chain alcohol dehydrogenases, catalytic domain"/>
    <property type="match status" value="1"/>
</dbReference>
<dbReference type="InterPro" id="IPR020843">
    <property type="entry name" value="ER"/>
</dbReference>
<dbReference type="EMBL" id="CP142149">
    <property type="protein sequence ID" value="WSE29898.1"/>
    <property type="molecule type" value="Genomic_DNA"/>
</dbReference>
<dbReference type="RefSeq" id="WP_326568856.1">
    <property type="nucleotide sequence ID" value="NZ_CP142149.1"/>
</dbReference>
<evidence type="ECO:0000256" key="1">
    <source>
        <dbReference type="ARBA" id="ARBA00022857"/>
    </source>
</evidence>
<dbReference type="PANTHER" id="PTHR44154">
    <property type="entry name" value="QUINONE OXIDOREDUCTASE"/>
    <property type="match status" value="1"/>
</dbReference>
<feature type="domain" description="Enoyl reductase (ER)" evidence="2">
    <location>
        <begin position="15"/>
        <end position="305"/>
    </location>
</feature>
<dbReference type="SUPFAM" id="SSF50129">
    <property type="entry name" value="GroES-like"/>
    <property type="match status" value="1"/>
</dbReference>
<dbReference type="CDD" id="cd05289">
    <property type="entry name" value="MDR_like_2"/>
    <property type="match status" value="1"/>
</dbReference>
<dbReference type="SUPFAM" id="SSF51735">
    <property type="entry name" value="NAD(P)-binding Rossmann-fold domains"/>
    <property type="match status" value="1"/>
</dbReference>
<dbReference type="Pfam" id="PF08240">
    <property type="entry name" value="ADH_N"/>
    <property type="match status" value="1"/>
</dbReference>
<sequence>MTDTMRAAGISRFGGDVGPLELDAPRGPGPDEVLVEVRAAGVGNWDDIARNGEWDLGVRPPMVLGVEAAGVVTAVGSAVREVAVGDRVSVHSAPLRTQGAWAERFLVGAAEVAVVPEELRFDAAAAFAVPALTADQTLRDAVDVRAGETLLVHGAGGVTGRLLVALGAHYGARVIATGGPAGVETLTALGAAQVLSYSDTSWPDTARELGVDCAVNAVPGQAELVLTTLRDGGRLATITSDPPAATRGITPVEVYVAPDGPRLARLLGLLAAGTLPLEVGARYSLDQAAAALAHVRRGTHGTAIVVTSQ</sequence>
<reference evidence="3 4" key="1">
    <citation type="journal article" date="2015" name="Int. J. Syst. Evol. Microbiol.">
        <title>Amycolatopsis rhabdoformis sp. nov., an actinomycete isolated from a tropical forest soil.</title>
        <authorList>
            <person name="Souza W.R."/>
            <person name="Silva R.E."/>
            <person name="Goodfellow M."/>
            <person name="Busarakam K."/>
            <person name="Figueiro F.S."/>
            <person name="Ferreira D."/>
            <person name="Rodrigues-Filho E."/>
            <person name="Moraes L.A.B."/>
            <person name="Zucchi T.D."/>
        </authorList>
    </citation>
    <scope>NUCLEOTIDE SEQUENCE [LARGE SCALE GENOMIC DNA]</scope>
    <source>
        <strain evidence="3 4">NCIMB 14900</strain>
    </source>
</reference>
<protein>
    <submittedName>
        <fullName evidence="3">NADP-dependent oxidoreductase</fullName>
        <ecNumber evidence="3">1.-.-.-</ecNumber>
    </submittedName>
</protein>
<dbReference type="Gene3D" id="3.40.50.720">
    <property type="entry name" value="NAD(P)-binding Rossmann-like Domain"/>
    <property type="match status" value="1"/>
</dbReference>
<dbReference type="PANTHER" id="PTHR44154:SF1">
    <property type="entry name" value="QUINONE OXIDOREDUCTASE"/>
    <property type="match status" value="1"/>
</dbReference>
<dbReference type="InterPro" id="IPR013154">
    <property type="entry name" value="ADH-like_N"/>
</dbReference>
<evidence type="ECO:0000259" key="2">
    <source>
        <dbReference type="SMART" id="SM00829"/>
    </source>
</evidence>
<dbReference type="GO" id="GO:0016491">
    <property type="term" value="F:oxidoreductase activity"/>
    <property type="evidence" value="ECO:0007669"/>
    <property type="project" value="UniProtKB-KW"/>
</dbReference>
<dbReference type="SMART" id="SM00829">
    <property type="entry name" value="PKS_ER"/>
    <property type="match status" value="1"/>
</dbReference>
<dbReference type="InterPro" id="IPR051603">
    <property type="entry name" value="Zinc-ADH_QOR/CCCR"/>
</dbReference>
<dbReference type="InterPro" id="IPR011032">
    <property type="entry name" value="GroES-like_sf"/>
</dbReference>
<gene>
    <name evidence="3" type="ORF">VSH64_45115</name>
</gene>
<organism evidence="3 4">
    <name type="scientific">Amycolatopsis rhabdoformis</name>
    <dbReference type="NCBI Taxonomy" id="1448059"/>
    <lineage>
        <taxon>Bacteria</taxon>
        <taxon>Bacillati</taxon>
        <taxon>Actinomycetota</taxon>
        <taxon>Actinomycetes</taxon>
        <taxon>Pseudonocardiales</taxon>
        <taxon>Pseudonocardiaceae</taxon>
        <taxon>Amycolatopsis</taxon>
    </lineage>
</organism>
<evidence type="ECO:0000313" key="3">
    <source>
        <dbReference type="EMBL" id="WSE29898.1"/>
    </source>
</evidence>
<proteinExistence type="predicted"/>
<accession>A0ABZ1I7Q2</accession>
<keyword evidence="4" id="KW-1185">Reference proteome</keyword>
<dbReference type="Pfam" id="PF13602">
    <property type="entry name" value="ADH_zinc_N_2"/>
    <property type="match status" value="1"/>
</dbReference>
<keyword evidence="1" id="KW-0521">NADP</keyword>
<name>A0ABZ1I7Q2_9PSEU</name>
<dbReference type="InterPro" id="IPR036291">
    <property type="entry name" value="NAD(P)-bd_dom_sf"/>
</dbReference>
<evidence type="ECO:0000313" key="4">
    <source>
        <dbReference type="Proteomes" id="UP001330812"/>
    </source>
</evidence>
<keyword evidence="3" id="KW-0560">Oxidoreductase</keyword>
<dbReference type="Proteomes" id="UP001330812">
    <property type="component" value="Chromosome"/>
</dbReference>
<dbReference type="EC" id="1.-.-.-" evidence="3"/>